<dbReference type="FunFam" id="3.40.50.300:FF:001470">
    <property type="entry name" value="Interferon-induced guanylate-binding protein 1"/>
    <property type="match status" value="1"/>
</dbReference>
<dbReference type="InterPro" id="IPR027417">
    <property type="entry name" value="P-loop_NTPase"/>
</dbReference>
<dbReference type="SUPFAM" id="SSF52540">
    <property type="entry name" value="P-loop containing nucleoside triphosphate hydrolases"/>
    <property type="match status" value="1"/>
</dbReference>
<evidence type="ECO:0000256" key="6">
    <source>
        <dbReference type="SAM" id="MobiDB-lite"/>
    </source>
</evidence>
<evidence type="ECO:0000259" key="7">
    <source>
        <dbReference type="PROSITE" id="PS51715"/>
    </source>
</evidence>
<feature type="region of interest" description="Disordered" evidence="6">
    <location>
        <begin position="646"/>
        <end position="667"/>
    </location>
</feature>
<evidence type="ECO:0000256" key="3">
    <source>
        <dbReference type="ARBA" id="ARBA00022801"/>
    </source>
</evidence>
<dbReference type="Pfam" id="PF02841">
    <property type="entry name" value="GBP_C"/>
    <property type="match status" value="1"/>
</dbReference>
<gene>
    <name evidence="8" type="ORF">HPHI1048_LOCUS14992</name>
</gene>
<dbReference type="InterPro" id="IPR030386">
    <property type="entry name" value="G_GB1_RHD3_dom"/>
</dbReference>
<dbReference type="InterPro" id="IPR003191">
    <property type="entry name" value="Guanylate-bd/ATL_C"/>
</dbReference>
<dbReference type="InterPro" id="IPR015894">
    <property type="entry name" value="Guanylate-bd_N"/>
</dbReference>
<comment type="subcellular location">
    <subcellularLocation>
        <location evidence="1">Plastid</location>
        <location evidence="1">Chloroplast</location>
    </subcellularLocation>
</comment>
<dbReference type="GO" id="GO:0005525">
    <property type="term" value="F:GTP binding"/>
    <property type="evidence" value="ECO:0007669"/>
    <property type="project" value="UniProtKB-KW"/>
</dbReference>
<dbReference type="PROSITE" id="PS51715">
    <property type="entry name" value="G_GB1_RHD3"/>
    <property type="match status" value="1"/>
</dbReference>
<dbReference type="Pfam" id="PF02263">
    <property type="entry name" value="GBP"/>
    <property type="match status" value="1"/>
</dbReference>
<evidence type="ECO:0000256" key="2">
    <source>
        <dbReference type="ARBA" id="ARBA00022741"/>
    </source>
</evidence>
<accession>A0A7S0HKJ7</accession>
<name>A0A7S0HKJ7_9CRYP</name>
<comment type="similarity">
    <text evidence="5">Belongs to the TRAFAC class dynamin-like GTPase superfamily. GB1/RHD3 GTPase family.</text>
</comment>
<dbReference type="EMBL" id="HBEO01022159">
    <property type="protein sequence ID" value="CAD8492361.1"/>
    <property type="molecule type" value="Transcribed_RNA"/>
</dbReference>
<dbReference type="Gene3D" id="3.40.50.300">
    <property type="entry name" value="P-loop containing nucleotide triphosphate hydrolases"/>
    <property type="match status" value="1"/>
</dbReference>
<reference evidence="8" key="1">
    <citation type="submission" date="2021-01" db="EMBL/GenBank/DDBJ databases">
        <authorList>
            <person name="Corre E."/>
            <person name="Pelletier E."/>
            <person name="Niang G."/>
            <person name="Scheremetjew M."/>
            <person name="Finn R."/>
            <person name="Kale V."/>
            <person name="Holt S."/>
            <person name="Cochrane G."/>
            <person name="Meng A."/>
            <person name="Brown T."/>
            <person name="Cohen L."/>
        </authorList>
    </citation>
    <scope>NUCLEOTIDE SEQUENCE</scope>
    <source>
        <strain evidence="8">CCMP325</strain>
    </source>
</reference>
<organism evidence="8">
    <name type="scientific">Hanusia phi</name>
    <dbReference type="NCBI Taxonomy" id="3032"/>
    <lineage>
        <taxon>Eukaryota</taxon>
        <taxon>Cryptophyceae</taxon>
        <taxon>Pyrenomonadales</taxon>
        <taxon>Geminigeraceae</taxon>
        <taxon>Hanusia</taxon>
    </lineage>
</organism>
<dbReference type="Gene3D" id="1.20.1000.10">
    <property type="entry name" value="Guanylate-binding protein, C-terminal domain"/>
    <property type="match status" value="1"/>
</dbReference>
<feature type="region of interest" description="Disordered" evidence="6">
    <location>
        <begin position="1534"/>
        <end position="1584"/>
    </location>
</feature>
<keyword evidence="2" id="KW-0547">Nucleotide-binding</keyword>
<proteinExistence type="inferred from homology"/>
<protein>
    <recommendedName>
        <fullName evidence="7">GB1/RHD3-type G domain-containing protein</fullName>
    </recommendedName>
</protein>
<sequence length="1584" mass="184145">MPSDGKAIPFIALQDGKFNVTEEAAEFLKSIEYPVSVIAVVGLYRTGKSFLLNRILLEQSDGFQVGPTVNPCTKGLWLWNRVMKAQDKDGNTVNYLIIDTEGIGALDTNSQHDSIIFSLALLLSSYFVYNSVGSIDEGALNNLSLVVNLTKHIHVRSSAQGGEDDGADFAQYFPAFMWLVRDFTLQLVNHDGQPFSAKEYLERALQPVPGFTEQIEAKNRIRRMLTHFFPDRDCFTMVRPVTDENLLQRLSQTPSDQLRPEFLEQMFSLRKTIVSCAKPKKMNGTELDGVALVNLAYAYTMSINTGSVPSIQNAWSYICESKCQQALNDAISSYEKQSKEMIQNELPLSIEDLEHKHRAMEKQSWALFQKHAIGSDTENFKHQLEDKIRELHRLLQNENSARGRDRAKEILEKLYKDVDTKVQSDGYSAFEDFESERKSVRSKYLEEVPNGPAKQEVLSSFMEQKLAEVGLRFGSKSEREIQKVKADSKAEVDEMAKELSALKMESENNLKNLKLKLEFAEKYNEDAKSREKENKEEMQRLRSTHEEAMKELRAKAEAELKAQVNALEEKRQKAQLEAQQFEQQLLQFKKDQEMQTALLEQEKEFAKRNAAESQSREADLRRLLENAKKDAESEVKALQERFEMEKKQASSSLQQLTEQLDRATEEAQEWKTKHAALGVQLSEMLKKLSLELEENKALCSELKQQKEDLEKIGGQKAKAENEQLAREIEALKSKIDDLAHDKTNLSNQVLVSQEEKQRLEGQLQQIKRDCKEYDEKNKALSVELDQLQRSLATTEEKDRNKEKQLEEMGKQLTQISQDKQAREQELLSQLQHKTDELEGLKKGFDDKSSSLDHIRNELNNQIAELNERNLQQADEIENLTKELEAVRGGTEQDIQEKEARWKQTQKEMEDKHKRKIEEINAASERSQLEIKNGFETEKEVLNLRIKSLENQVKDAMEERDQKQIELDETLKEYETAMDELEQQLKAEMDEKEKELTAKFNELEKNYYKMEADLTKTNEGLSSRNDVIEKQLVELKASYKEEKEYLEARHAKEMKEYRTDVEAKMKQLEQDLSATLAKNEMLKDDMAKAQEKHTAQISELSSKYAAYQDKAETERKELQRLNDERQKELQIELEDMKNEVKRLENEKIMTTKDHETERALLKSHIDNLEKQLKERETVLRELEQTKEAELSEARVKIQNIKTEDEARMTKERDEAKARYEDLRVKSEEKIRNLKEEINAKLTENKVLNERIESFKANEQRINSALQENKTRLHEEKENLSSQIKGLKEQLQQTQKELSDEKGEHQMTRLRSEKQEEWDRRELAQLKEELLEKKKVIETMISKDIYKRDMDTQKSQHQSALAEVQRDRETERAKFDADKKKLEEELVKCKTDLKKAFSEGVMTDQKQKEFTKLSSDKERLSKEMEACKADLDTLRKMLKVKDDELKKKEQDFNSHKEQMKPVMSERDELKRERDDLETKVMKLDMELRNIQQIEERKYQVEIMRLKTEVEELKRADKKKQQIEPKVVACDQLLASHPPAGSHERTGRLHGRPARPHVCSCARAGPTQHSSGASDEMKLPDTFQVTK</sequence>
<evidence type="ECO:0000256" key="5">
    <source>
        <dbReference type="PROSITE-ProRule" id="PRU01052"/>
    </source>
</evidence>
<feature type="compositionally biased region" description="Polar residues" evidence="6">
    <location>
        <begin position="649"/>
        <end position="658"/>
    </location>
</feature>
<dbReference type="InterPro" id="IPR036543">
    <property type="entry name" value="Guanylate-bd_C_sf"/>
</dbReference>
<keyword evidence="4" id="KW-0342">GTP-binding</keyword>
<evidence type="ECO:0000313" key="8">
    <source>
        <dbReference type="EMBL" id="CAD8492361.1"/>
    </source>
</evidence>
<feature type="domain" description="GB1/RHD3-type G" evidence="7">
    <location>
        <begin position="32"/>
        <end position="274"/>
    </location>
</feature>
<evidence type="ECO:0000256" key="1">
    <source>
        <dbReference type="ARBA" id="ARBA00004229"/>
    </source>
</evidence>
<evidence type="ECO:0000256" key="4">
    <source>
        <dbReference type="ARBA" id="ARBA00023134"/>
    </source>
</evidence>
<dbReference type="SUPFAM" id="SSF48340">
    <property type="entry name" value="Interferon-induced guanylate-binding protein 1 (GBP1), C-terminal domain"/>
    <property type="match status" value="1"/>
</dbReference>
<keyword evidence="3" id="KW-0378">Hydrolase</keyword>
<dbReference type="GO" id="GO:0003924">
    <property type="term" value="F:GTPase activity"/>
    <property type="evidence" value="ECO:0007669"/>
    <property type="project" value="InterPro"/>
</dbReference>
<dbReference type="PANTHER" id="PTHR10751">
    <property type="entry name" value="GUANYLATE BINDING PROTEIN"/>
    <property type="match status" value="1"/>
</dbReference>
<dbReference type="CDD" id="cd01851">
    <property type="entry name" value="GBP"/>
    <property type="match status" value="1"/>
</dbReference>
<feature type="region of interest" description="Disordered" evidence="6">
    <location>
        <begin position="1449"/>
        <end position="1471"/>
    </location>
</feature>
<dbReference type="GO" id="GO:0009507">
    <property type="term" value="C:chloroplast"/>
    <property type="evidence" value="ECO:0007669"/>
    <property type="project" value="UniProtKB-SubCell"/>
</dbReference>